<gene>
    <name evidence="2" type="ORF">DWY11_14110</name>
</gene>
<name>A0A3E5DJL8_9BACT</name>
<proteinExistence type="predicted"/>
<evidence type="ECO:0000313" key="3">
    <source>
        <dbReference type="Proteomes" id="UP000283872"/>
    </source>
</evidence>
<dbReference type="InterPro" id="IPR041685">
    <property type="entry name" value="AAA_GajA/Old/RecF-like"/>
</dbReference>
<dbReference type="InterPro" id="IPR027417">
    <property type="entry name" value="P-loop_NTPase"/>
</dbReference>
<evidence type="ECO:0000313" key="2">
    <source>
        <dbReference type="EMBL" id="RGS11316.1"/>
    </source>
</evidence>
<dbReference type="InterPro" id="IPR051396">
    <property type="entry name" value="Bact_Antivir_Def_Nuclease"/>
</dbReference>
<sequence>MSKYRFNISDYHAIENADILVDGITVLAGPNGSGKSTISKWLYYMVDVATRFDEYVGKGVNDEFKHSLQILARAIREIWGYRSSRSEILTLSANIDALKKEINVGAAVDEVAEKYNSIVAEFTEQVRPEFLSDNVSAFRKVRVINYLNQLIEDSDNIETFDYFEKKIFQQTDRMLDDWEKRLSTRSIKDVYSFIEEYLREDDVAPESMQLWEDDVNIISEESLGSLFNIERAIYIDTPMALNAKNLADNVFLQRLHSNMTHSLGRTLDKSKMLLLRIARLLNGKISQSDSLLGETELYYERKDEHLKLPVEKIATGMKTFAYLYQLIKNGYLDDKTILMIDEPEVHLHPQWIVEYARLLVLIHKTLGTKLILASHDPDFIAAIKAIAKREEVLEETNFYISSSEEQECSYRYNFKWLGKDIEPIFESFNIALERIQQYGDTDI</sequence>
<dbReference type="EMBL" id="QRVA01000052">
    <property type="protein sequence ID" value="RGS11316.1"/>
    <property type="molecule type" value="Genomic_DNA"/>
</dbReference>
<dbReference type="Proteomes" id="UP000283872">
    <property type="component" value="Unassembled WGS sequence"/>
</dbReference>
<dbReference type="SUPFAM" id="SSF52540">
    <property type="entry name" value="P-loop containing nucleoside triphosphate hydrolases"/>
    <property type="match status" value="1"/>
</dbReference>
<dbReference type="GO" id="GO:0005524">
    <property type="term" value="F:ATP binding"/>
    <property type="evidence" value="ECO:0007669"/>
    <property type="project" value="UniProtKB-KW"/>
</dbReference>
<dbReference type="PANTHER" id="PTHR43581:SF2">
    <property type="entry name" value="EXCINUCLEASE ATPASE SUBUNIT"/>
    <property type="match status" value="1"/>
</dbReference>
<protein>
    <submittedName>
        <fullName evidence="2">ATP-binding protein</fullName>
    </submittedName>
</protein>
<dbReference type="AlphaFoldDB" id="A0A3E5DJL8"/>
<reference evidence="2 3" key="1">
    <citation type="submission" date="2018-08" db="EMBL/GenBank/DDBJ databases">
        <title>A genome reference for cultivated species of the human gut microbiota.</title>
        <authorList>
            <person name="Zou Y."/>
            <person name="Xue W."/>
            <person name="Luo G."/>
        </authorList>
    </citation>
    <scope>NUCLEOTIDE SEQUENCE [LARGE SCALE GENOMIC DNA]</scope>
    <source>
        <strain evidence="2 3">AF24-12</strain>
    </source>
</reference>
<keyword evidence="2" id="KW-0067">ATP-binding</keyword>
<accession>A0A3E5DJL8</accession>
<feature type="domain" description="Endonuclease GajA/Old nuclease/RecF-like AAA" evidence="1">
    <location>
        <begin position="6"/>
        <end position="380"/>
    </location>
</feature>
<comment type="caution">
    <text evidence="2">The sequence shown here is derived from an EMBL/GenBank/DDBJ whole genome shotgun (WGS) entry which is preliminary data.</text>
</comment>
<dbReference type="Gene3D" id="3.40.50.300">
    <property type="entry name" value="P-loop containing nucleotide triphosphate hydrolases"/>
    <property type="match status" value="1"/>
</dbReference>
<dbReference type="Pfam" id="PF13175">
    <property type="entry name" value="AAA_15"/>
    <property type="match status" value="1"/>
</dbReference>
<dbReference type="PANTHER" id="PTHR43581">
    <property type="entry name" value="ATP/GTP PHOSPHATASE"/>
    <property type="match status" value="1"/>
</dbReference>
<dbReference type="RefSeq" id="WP_117588160.1">
    <property type="nucleotide sequence ID" value="NZ_QRVA01000052.1"/>
</dbReference>
<organism evidence="2 3">
    <name type="scientific">Segatella copri</name>
    <dbReference type="NCBI Taxonomy" id="165179"/>
    <lineage>
        <taxon>Bacteria</taxon>
        <taxon>Pseudomonadati</taxon>
        <taxon>Bacteroidota</taxon>
        <taxon>Bacteroidia</taxon>
        <taxon>Bacteroidales</taxon>
        <taxon>Prevotellaceae</taxon>
        <taxon>Segatella</taxon>
    </lineage>
</organism>
<keyword evidence="2" id="KW-0547">Nucleotide-binding</keyword>
<evidence type="ECO:0000259" key="1">
    <source>
        <dbReference type="Pfam" id="PF13175"/>
    </source>
</evidence>